<organism evidence="2 3">
    <name type="scientific">Penicillium camemberti (strain FM 013)</name>
    <dbReference type="NCBI Taxonomy" id="1429867"/>
    <lineage>
        <taxon>Eukaryota</taxon>
        <taxon>Fungi</taxon>
        <taxon>Dikarya</taxon>
        <taxon>Ascomycota</taxon>
        <taxon>Pezizomycotina</taxon>
        <taxon>Eurotiomycetes</taxon>
        <taxon>Eurotiomycetidae</taxon>
        <taxon>Eurotiales</taxon>
        <taxon>Aspergillaceae</taxon>
        <taxon>Penicillium</taxon>
    </lineage>
</organism>
<dbReference type="AlphaFoldDB" id="A0A0G4PC20"/>
<evidence type="ECO:0000313" key="2">
    <source>
        <dbReference type="EMBL" id="CRL23857.1"/>
    </source>
</evidence>
<keyword evidence="3" id="KW-1185">Reference proteome</keyword>
<name>A0A0G4PC20_PENC3</name>
<proteinExistence type="predicted"/>
<dbReference type="EMBL" id="HG793143">
    <property type="protein sequence ID" value="CRL23857.1"/>
    <property type="molecule type" value="Genomic_DNA"/>
</dbReference>
<dbReference type="Proteomes" id="UP000053732">
    <property type="component" value="Unassembled WGS sequence"/>
</dbReference>
<evidence type="ECO:0000313" key="3">
    <source>
        <dbReference type="Proteomes" id="UP000053732"/>
    </source>
</evidence>
<feature type="chain" id="PRO_5005195562" evidence="1">
    <location>
        <begin position="27"/>
        <end position="83"/>
    </location>
</feature>
<protein>
    <submittedName>
        <fullName evidence="2">Str. FM013</fullName>
    </submittedName>
</protein>
<keyword evidence="1" id="KW-0732">Signal</keyword>
<accession>A0A0G4PC20</accession>
<feature type="signal peptide" evidence="1">
    <location>
        <begin position="1"/>
        <end position="26"/>
    </location>
</feature>
<reference evidence="2 3" key="1">
    <citation type="journal article" date="2014" name="Nat. Commun.">
        <title>Multiple recent horizontal transfers of a large genomic region in cheese making fungi.</title>
        <authorList>
            <person name="Cheeseman K."/>
            <person name="Ropars J."/>
            <person name="Renault P."/>
            <person name="Dupont J."/>
            <person name="Gouzy J."/>
            <person name="Branca A."/>
            <person name="Abraham A.L."/>
            <person name="Ceppi M."/>
            <person name="Conseiller E."/>
            <person name="Debuchy R."/>
            <person name="Malagnac F."/>
            <person name="Goarin A."/>
            <person name="Silar P."/>
            <person name="Lacoste S."/>
            <person name="Sallet E."/>
            <person name="Bensimon A."/>
            <person name="Giraud T."/>
            <person name="Brygoo Y."/>
        </authorList>
    </citation>
    <scope>NUCLEOTIDE SEQUENCE [LARGE SCALE GENOMIC DNA]</scope>
    <source>
        <strain evidence="3">FM 013</strain>
    </source>
</reference>
<evidence type="ECO:0000256" key="1">
    <source>
        <dbReference type="SAM" id="SignalP"/>
    </source>
</evidence>
<gene>
    <name evidence="2" type="ORF">PCAMFM013_S010g000295</name>
</gene>
<sequence>MKFHQTRCFVLLFELLFLAGIILADGEVLYKASVLELEPSLPSVQSAGGPDLPIQLTPDEIKSIECNVAGTTKDMELLNDLKE</sequence>